<sequence>MKTLAHDELKSLTEWEQGPCISIYLPRHQALSDYREDPIHLRNMLDQAETALQERGMGTGEIKTLLEPARKIQNDGNFWGRGPAQGICILLAPGMFQQYDLFYQCPQSLTVEDSFYVNPLFYKVYENDHFDLLAVCPKSVRLIRHQNGELKQLELPENIPENIEAISSKTQFEESLQHHTTSHVGPGSDNASMLHGHGLTKELNETLMTDYFQILAKQLEKYLDNDGPPMILIASEKQQSMFRKHYHANNLLEQGISTSPDHLNEQELYEAALPVIEQITSKPLRKAREQYQKHLGTSRITHQLEAILQAADEGRIEALFAPLGSELWGQPPGDGELVKTHDQPVNGDIALLNRAIRNTYKHGGIPYVVAESDMPEDKPVAAYLRW</sequence>
<dbReference type="RefSeq" id="WP_145187719.1">
    <property type="nucleotide sequence ID" value="NZ_CP036266.1"/>
</dbReference>
<evidence type="ECO:0000313" key="2">
    <source>
        <dbReference type="Proteomes" id="UP000320421"/>
    </source>
</evidence>
<accession>A0A517PS57</accession>
<dbReference type="EMBL" id="CP036266">
    <property type="protein sequence ID" value="QDT22212.1"/>
    <property type="molecule type" value="Genomic_DNA"/>
</dbReference>
<organism evidence="1 2">
    <name type="scientific">Gimesia chilikensis</name>
    <dbReference type="NCBI Taxonomy" id="2605989"/>
    <lineage>
        <taxon>Bacteria</taxon>
        <taxon>Pseudomonadati</taxon>
        <taxon>Planctomycetota</taxon>
        <taxon>Planctomycetia</taxon>
        <taxon>Planctomycetales</taxon>
        <taxon>Planctomycetaceae</taxon>
        <taxon>Gimesia</taxon>
    </lineage>
</organism>
<keyword evidence="2" id="KW-1185">Reference proteome</keyword>
<dbReference type="AlphaFoldDB" id="A0A517PS57"/>
<dbReference type="Proteomes" id="UP000320421">
    <property type="component" value="Chromosome"/>
</dbReference>
<dbReference type="Pfam" id="PF18845">
    <property type="entry name" value="baeRF_family3"/>
    <property type="match status" value="1"/>
</dbReference>
<proteinExistence type="predicted"/>
<protein>
    <submittedName>
        <fullName evidence="1">Uncharacterized protein</fullName>
    </submittedName>
</protein>
<evidence type="ECO:0000313" key="1">
    <source>
        <dbReference type="EMBL" id="QDT22212.1"/>
    </source>
</evidence>
<name>A0A517PS57_9PLAN</name>
<gene>
    <name evidence="1" type="ORF">HG66A1_40190</name>
</gene>
<reference evidence="1 2" key="1">
    <citation type="submission" date="2019-02" db="EMBL/GenBank/DDBJ databases">
        <title>Deep-cultivation of Planctomycetes and their phenomic and genomic characterization uncovers novel biology.</title>
        <authorList>
            <person name="Wiegand S."/>
            <person name="Jogler M."/>
            <person name="Boedeker C."/>
            <person name="Pinto D."/>
            <person name="Vollmers J."/>
            <person name="Rivas-Marin E."/>
            <person name="Kohn T."/>
            <person name="Peeters S.H."/>
            <person name="Heuer A."/>
            <person name="Rast P."/>
            <person name="Oberbeckmann S."/>
            <person name="Bunk B."/>
            <person name="Jeske O."/>
            <person name="Meyerdierks A."/>
            <person name="Storesund J.E."/>
            <person name="Kallscheuer N."/>
            <person name="Luecker S."/>
            <person name="Lage O.M."/>
            <person name="Pohl T."/>
            <person name="Merkel B.J."/>
            <person name="Hornburger P."/>
            <person name="Mueller R.-W."/>
            <person name="Bruemmer F."/>
            <person name="Labrenz M."/>
            <person name="Spormann A.M."/>
            <person name="Op den Camp H."/>
            <person name="Overmann J."/>
            <person name="Amann R."/>
            <person name="Jetten M.S.M."/>
            <person name="Mascher T."/>
            <person name="Medema M.H."/>
            <person name="Devos D.P."/>
            <person name="Kaster A.-K."/>
            <person name="Ovreas L."/>
            <person name="Rohde M."/>
            <person name="Galperin M.Y."/>
            <person name="Jogler C."/>
        </authorList>
    </citation>
    <scope>NUCLEOTIDE SEQUENCE [LARGE SCALE GENOMIC DNA]</scope>
    <source>
        <strain evidence="1 2">HG66A1</strain>
    </source>
</reference>
<dbReference type="InterPro" id="IPR041289">
    <property type="entry name" value="Bact_RF_family3"/>
</dbReference>
<dbReference type="OrthoDB" id="4393931at2"/>